<dbReference type="KEGG" id="lpse:FGL85_08560"/>
<evidence type="ECO:0000256" key="2">
    <source>
        <dbReference type="ARBA" id="ARBA00022801"/>
    </source>
</evidence>
<feature type="domain" description="Helicase ATP-binding" evidence="5">
    <location>
        <begin position="147"/>
        <end position="290"/>
    </location>
</feature>
<sequence length="714" mass="83050">MNGHTIIQELNNKALEDGYLYKLLKKIQFNYGVFLFNSNPLQLTQKEFLDILRFSDILSRSDTPLNRNIALKIVSTLFDEYQGNEIYQFFAQNTMIKIGNFPSLKLLEKEGIGFDNKEVELDKILKKTFQQTSHEGRFFTDSQYETFLELVNSNHYSFSAGTSFGKSFLFSEFVNWIIKEKNSSENIVFLVPTRALITQVKEDIEFNIKDNNYKIVTNSDIPALFKDKRFIFVLTPERLLSYFANKNNPTISTMIIDEAQNIVSSDERSATFYHAITLAEQKSIKLYFASPNVPNPEVFLELVGNSTDESKSILDVSVVQNKFFVDFTSNKYRIYYDFVQDIEYDERELNIHSFDDFLMKMNKEDQSIIYCNSVRYTVEIAEKFSRKITISNDKELLELSKYIKENIHSEYFLANLIERGIAFHFGALPQELRKQIEELFKRGKIKYLFTTSTLLQGVNLPAKNLFILSDKIGLANLNELDFRNLAGRAGRLARELYGNLFVIRLDLGSKTERLLNFRNLPEIKSQILSGQKNFYQNIGNVLENKEMTNKQMSAKNKREIADYATVLTYQLKKNVPSQLIENFNQKNNDSKKLRKKMLDFNIPEDALMLSTTIRPVYQEKVYNLDDPFIFDTDYSAKSCRKILDILSTNYNWHAEEDGRYLGNENRLGYYSVLMSEWIQSKPLNFMIKSTIVYHESNGIRISINGDPTNSVVFQ</sequence>
<keyword evidence="2" id="KW-0378">Hydrolase</keyword>
<accession>A0A5B8T3W3</accession>
<keyword evidence="3 8" id="KW-0347">Helicase</keyword>
<dbReference type="SUPFAM" id="SSF52540">
    <property type="entry name" value="P-loop containing nucleoside triphosphate hydrolases"/>
    <property type="match status" value="2"/>
</dbReference>
<dbReference type="AlphaFoldDB" id="A0A5B8T3W3"/>
<dbReference type="Pfam" id="PF00271">
    <property type="entry name" value="Helicase_C"/>
    <property type="match status" value="1"/>
</dbReference>
<organism evidence="8 9">
    <name type="scientific">Leuconostoc pseudomesenteroides</name>
    <dbReference type="NCBI Taxonomy" id="33968"/>
    <lineage>
        <taxon>Bacteria</taxon>
        <taxon>Bacillati</taxon>
        <taxon>Bacillota</taxon>
        <taxon>Bacilli</taxon>
        <taxon>Lactobacillales</taxon>
        <taxon>Lactobacillaceae</taxon>
        <taxon>Leuconostoc</taxon>
    </lineage>
</organism>
<dbReference type="EMBL" id="JARGDN010000004">
    <property type="protein sequence ID" value="MDG9733600.1"/>
    <property type="molecule type" value="Genomic_DNA"/>
</dbReference>
<name>A0A5B8T3W3_LEUPS</name>
<evidence type="ECO:0000313" key="10">
    <source>
        <dbReference type="Proteomes" id="UP001529201"/>
    </source>
</evidence>
<dbReference type="GO" id="GO:0003676">
    <property type="term" value="F:nucleic acid binding"/>
    <property type="evidence" value="ECO:0007669"/>
    <property type="project" value="InterPro"/>
</dbReference>
<dbReference type="PROSITE" id="PS51194">
    <property type="entry name" value="HELICASE_CTER"/>
    <property type="match status" value="1"/>
</dbReference>
<evidence type="ECO:0000256" key="4">
    <source>
        <dbReference type="ARBA" id="ARBA00022840"/>
    </source>
</evidence>
<dbReference type="RefSeq" id="WP_010295451.1">
    <property type="nucleotide sequence ID" value="NZ_CP042383.1"/>
</dbReference>
<dbReference type="Gene3D" id="3.40.50.300">
    <property type="entry name" value="P-loop containing nucleotide triphosphate hydrolases"/>
    <property type="match status" value="2"/>
</dbReference>
<keyword evidence="4" id="KW-0067">ATP-binding</keyword>
<feature type="domain" description="Helicase C-terminal" evidence="6">
    <location>
        <begin position="353"/>
        <end position="542"/>
    </location>
</feature>
<dbReference type="InterPro" id="IPR011545">
    <property type="entry name" value="DEAD/DEAH_box_helicase_dom"/>
</dbReference>
<dbReference type="InterPro" id="IPR001650">
    <property type="entry name" value="Helicase_C-like"/>
</dbReference>
<dbReference type="GO" id="GO:0005524">
    <property type="term" value="F:ATP binding"/>
    <property type="evidence" value="ECO:0007669"/>
    <property type="project" value="UniProtKB-KW"/>
</dbReference>
<evidence type="ECO:0000256" key="1">
    <source>
        <dbReference type="ARBA" id="ARBA00022741"/>
    </source>
</evidence>
<dbReference type="InterPro" id="IPR014001">
    <property type="entry name" value="Helicase_ATP-bd"/>
</dbReference>
<dbReference type="GO" id="GO:0016787">
    <property type="term" value="F:hydrolase activity"/>
    <property type="evidence" value="ECO:0007669"/>
    <property type="project" value="UniProtKB-KW"/>
</dbReference>
<dbReference type="Proteomes" id="UP000321296">
    <property type="component" value="Chromosome"/>
</dbReference>
<dbReference type="GO" id="GO:0004386">
    <property type="term" value="F:helicase activity"/>
    <property type="evidence" value="ECO:0007669"/>
    <property type="project" value="UniProtKB-KW"/>
</dbReference>
<dbReference type="SMART" id="SM00490">
    <property type="entry name" value="HELICc"/>
    <property type="match status" value="1"/>
</dbReference>
<dbReference type="GeneID" id="64344796"/>
<reference evidence="8 9" key="1">
    <citation type="submission" date="2019-06" db="EMBL/GenBank/DDBJ databases">
        <title>Genome analyses of bacteria isolated from kimchi.</title>
        <authorList>
            <person name="Lee S."/>
            <person name="Ahn S."/>
            <person name="Roh S."/>
        </authorList>
    </citation>
    <scope>NUCLEOTIDE SEQUENCE [LARGE SCALE GENOMIC DNA]</scope>
    <source>
        <strain evidence="8 9">CBA3630</strain>
    </source>
</reference>
<dbReference type="InterPro" id="IPR050474">
    <property type="entry name" value="Hel308_SKI2-like"/>
</dbReference>
<dbReference type="PROSITE" id="PS51192">
    <property type="entry name" value="HELICASE_ATP_BIND_1"/>
    <property type="match status" value="1"/>
</dbReference>
<evidence type="ECO:0000259" key="6">
    <source>
        <dbReference type="PROSITE" id="PS51194"/>
    </source>
</evidence>
<dbReference type="InterPro" id="IPR027417">
    <property type="entry name" value="P-loop_NTPase"/>
</dbReference>
<keyword evidence="10" id="KW-1185">Reference proteome</keyword>
<dbReference type="SMART" id="SM00487">
    <property type="entry name" value="DEXDc"/>
    <property type="match status" value="1"/>
</dbReference>
<protein>
    <submittedName>
        <fullName evidence="8">DEAD/DEAH box helicase</fullName>
    </submittedName>
</protein>
<evidence type="ECO:0000259" key="5">
    <source>
        <dbReference type="PROSITE" id="PS51192"/>
    </source>
</evidence>
<dbReference type="Pfam" id="PF00270">
    <property type="entry name" value="DEAD"/>
    <property type="match status" value="1"/>
</dbReference>
<dbReference type="Proteomes" id="UP001529201">
    <property type="component" value="Unassembled WGS sequence"/>
</dbReference>
<evidence type="ECO:0000313" key="8">
    <source>
        <dbReference type="EMBL" id="QEA42545.1"/>
    </source>
</evidence>
<dbReference type="EMBL" id="CP042383">
    <property type="protein sequence ID" value="QEA42545.1"/>
    <property type="molecule type" value="Genomic_DNA"/>
</dbReference>
<dbReference type="PANTHER" id="PTHR47961">
    <property type="entry name" value="DNA POLYMERASE THETA, PUTATIVE (AFU_ORTHOLOGUE AFUA_1G05260)-RELATED"/>
    <property type="match status" value="1"/>
</dbReference>
<reference evidence="7 10" key="2">
    <citation type="submission" date="2023-02" db="EMBL/GenBank/DDBJ databases">
        <title>Antimicrobial susceptibility testing and tentative epidemiological cut-off values for Lactobacillaceae family species intended for ingestion.</title>
        <authorList>
            <person name="Noehr-Meldgaard K."/>
            <person name="Struve C."/>
            <person name="Ingmer H."/>
            <person name="Koza A."/>
            <person name="Al-Nakeeb K."/>
            <person name="Agersoe Y."/>
        </authorList>
    </citation>
    <scope>NUCLEOTIDE SEQUENCE [LARGE SCALE GENOMIC DNA]</scope>
    <source>
        <strain evidence="7 10">DSM 20193</strain>
    </source>
</reference>
<keyword evidence="1" id="KW-0547">Nucleotide-binding</keyword>
<evidence type="ECO:0000313" key="7">
    <source>
        <dbReference type="EMBL" id="MDG9733600.1"/>
    </source>
</evidence>
<dbReference type="PANTHER" id="PTHR47961:SF6">
    <property type="entry name" value="DNA-DIRECTED DNA POLYMERASE"/>
    <property type="match status" value="1"/>
</dbReference>
<proteinExistence type="predicted"/>
<evidence type="ECO:0000256" key="3">
    <source>
        <dbReference type="ARBA" id="ARBA00022806"/>
    </source>
</evidence>
<gene>
    <name evidence="8" type="ORF">FGL85_08560</name>
    <name evidence="7" type="ORF">P1N92_05635</name>
</gene>
<evidence type="ECO:0000313" key="9">
    <source>
        <dbReference type="Proteomes" id="UP000321296"/>
    </source>
</evidence>